<keyword evidence="2" id="KW-0285">Flavoprotein</keyword>
<feature type="domain" description="NADPH-dependent FMN reductase-like" evidence="3">
    <location>
        <begin position="7"/>
        <end position="153"/>
    </location>
</feature>
<dbReference type="GO" id="GO:0016655">
    <property type="term" value="F:oxidoreductase activity, acting on NAD(P)H, quinone or similar compound as acceptor"/>
    <property type="evidence" value="ECO:0007669"/>
    <property type="project" value="UniProtKB-ARBA"/>
</dbReference>
<accession>A0A423FAQ6</accession>
<dbReference type="PANTHER" id="PTHR30543">
    <property type="entry name" value="CHROMATE REDUCTASE"/>
    <property type="match status" value="1"/>
</dbReference>
<comment type="cofactor">
    <cofactor evidence="1">
        <name>FMN</name>
        <dbReference type="ChEBI" id="CHEBI:58210"/>
    </cofactor>
</comment>
<evidence type="ECO:0000259" key="3">
    <source>
        <dbReference type="Pfam" id="PF03358"/>
    </source>
</evidence>
<protein>
    <recommendedName>
        <fullName evidence="3">NADPH-dependent FMN reductase-like domain-containing protein</fullName>
    </recommendedName>
</protein>
<evidence type="ECO:0000256" key="1">
    <source>
        <dbReference type="ARBA" id="ARBA00001917"/>
    </source>
</evidence>
<dbReference type="InterPro" id="IPR005025">
    <property type="entry name" value="FMN_Rdtase-like_dom"/>
</dbReference>
<dbReference type="SUPFAM" id="SSF52218">
    <property type="entry name" value="Flavoproteins"/>
    <property type="match status" value="1"/>
</dbReference>
<evidence type="ECO:0000313" key="5">
    <source>
        <dbReference type="Proteomes" id="UP000284656"/>
    </source>
</evidence>
<dbReference type="Gene3D" id="3.40.50.360">
    <property type="match status" value="1"/>
</dbReference>
<dbReference type="InterPro" id="IPR029039">
    <property type="entry name" value="Flavoprotein-like_sf"/>
</dbReference>
<dbReference type="Proteomes" id="UP000284656">
    <property type="component" value="Unassembled WGS sequence"/>
</dbReference>
<dbReference type="GO" id="GO:0005829">
    <property type="term" value="C:cytosol"/>
    <property type="evidence" value="ECO:0007669"/>
    <property type="project" value="TreeGrafter"/>
</dbReference>
<organism evidence="4 5">
    <name type="scientific">Pseudomonas poae</name>
    <dbReference type="NCBI Taxonomy" id="200451"/>
    <lineage>
        <taxon>Bacteria</taxon>
        <taxon>Pseudomonadati</taxon>
        <taxon>Pseudomonadota</taxon>
        <taxon>Gammaproteobacteria</taxon>
        <taxon>Pseudomonadales</taxon>
        <taxon>Pseudomonadaceae</taxon>
        <taxon>Pseudomonas</taxon>
    </lineage>
</organism>
<sequence>MTENKVKLLGIAGSLRTASVCKAVLRKIAANATEDFSVEPFDIGSVPLYNEEIDYELPLEPIADLRNAIAGCDAVVIVSSEYNYGMPGVLKNTLDWASRPAKLSRFIDKPVLVITASPAFTGGVRAQGQIAETLRSMGANVLAVPQIVIGSVHQKITDGEFDDPSTEAFIMNTLTKLIDAVRDARK</sequence>
<dbReference type="Pfam" id="PF03358">
    <property type="entry name" value="FMN_red"/>
    <property type="match status" value="1"/>
</dbReference>
<reference evidence="4 5" key="1">
    <citation type="submission" date="2016-10" db="EMBL/GenBank/DDBJ databases">
        <title>Comparative genome analysis of multiple Pseudomonas spp. focuses on biocontrol and plant growth promoting traits.</title>
        <authorList>
            <person name="Tao X.-Y."/>
            <person name="Taylor C.G."/>
        </authorList>
    </citation>
    <scope>NUCLEOTIDE SEQUENCE [LARGE SCALE GENOMIC DNA]</scope>
    <source>
        <strain evidence="4 5">29G9</strain>
    </source>
</reference>
<name>A0A423FAQ6_9PSED</name>
<dbReference type="GO" id="GO:0010181">
    <property type="term" value="F:FMN binding"/>
    <property type="evidence" value="ECO:0007669"/>
    <property type="project" value="TreeGrafter"/>
</dbReference>
<dbReference type="PANTHER" id="PTHR30543:SF21">
    <property type="entry name" value="NAD(P)H-DEPENDENT FMN REDUCTASE LOT6"/>
    <property type="match status" value="1"/>
</dbReference>
<keyword evidence="2" id="KW-0288">FMN</keyword>
<dbReference type="EMBL" id="MOAY01000030">
    <property type="protein sequence ID" value="ROM53407.1"/>
    <property type="molecule type" value="Genomic_DNA"/>
</dbReference>
<evidence type="ECO:0000256" key="2">
    <source>
        <dbReference type="ARBA" id="ARBA00022643"/>
    </source>
</evidence>
<evidence type="ECO:0000313" key="4">
    <source>
        <dbReference type="EMBL" id="ROM53407.1"/>
    </source>
</evidence>
<dbReference type="RefSeq" id="WP_123715493.1">
    <property type="nucleotide sequence ID" value="NZ_MOAY01000030.1"/>
</dbReference>
<comment type="caution">
    <text evidence="4">The sequence shown here is derived from an EMBL/GenBank/DDBJ whole genome shotgun (WGS) entry which is preliminary data.</text>
</comment>
<proteinExistence type="predicted"/>
<dbReference type="InterPro" id="IPR050712">
    <property type="entry name" value="NAD(P)H-dep_reductase"/>
</dbReference>
<gene>
    <name evidence="4" type="ORF">BK648_07625</name>
</gene>
<dbReference type="AlphaFoldDB" id="A0A423FAQ6"/>